<evidence type="ECO:0000313" key="2">
    <source>
        <dbReference type="Proteomes" id="UP000507470"/>
    </source>
</evidence>
<reference evidence="1 2" key="1">
    <citation type="submission" date="2020-06" db="EMBL/GenBank/DDBJ databases">
        <authorList>
            <person name="Li R."/>
            <person name="Bekaert M."/>
        </authorList>
    </citation>
    <scope>NUCLEOTIDE SEQUENCE [LARGE SCALE GENOMIC DNA]</scope>
    <source>
        <strain evidence="2">wild</strain>
    </source>
</reference>
<dbReference type="OrthoDB" id="10474371at2759"/>
<dbReference type="PANTHER" id="PTHR46601">
    <property type="entry name" value="ULP_PROTEASE DOMAIN-CONTAINING PROTEIN"/>
    <property type="match status" value="1"/>
</dbReference>
<dbReference type="Proteomes" id="UP000507470">
    <property type="component" value="Unassembled WGS sequence"/>
</dbReference>
<gene>
    <name evidence="1" type="ORF">MCOR_39956</name>
</gene>
<name>A0A6J8DFC5_MYTCO</name>
<dbReference type="PANTHER" id="PTHR46601:SF1">
    <property type="entry name" value="ADF-H DOMAIN-CONTAINING PROTEIN"/>
    <property type="match status" value="1"/>
</dbReference>
<accession>A0A6J8DFC5</accession>
<sequence>MKLDIPVRRISGGRRIRLNSEIRPLLLELYKKKKKTRSDASSEDEKRQVYEYWKKSGISRPTGNKSDVKRERLGPNIYASHMIQILEKTQTEVYTDFRIENPEIKISQRSFENCKPFFVRPIRQKDRQTCCCRYHVEIKSSFKAYEESDESESAMNVKWEKFEYINFNVKGDKTVKKLQLVTKETKAGVLSFTHYRTNENFSISSTLSSLPFGPQDALGGISKRQADLTVLRDQCRTQTAKDLYNFGTKFLTTILNQELAEGEYIDI</sequence>
<dbReference type="AlphaFoldDB" id="A0A6J8DFC5"/>
<keyword evidence="2" id="KW-1185">Reference proteome</keyword>
<dbReference type="EMBL" id="CACVKT020007207">
    <property type="protein sequence ID" value="CAC5406377.1"/>
    <property type="molecule type" value="Genomic_DNA"/>
</dbReference>
<evidence type="ECO:0000313" key="1">
    <source>
        <dbReference type="EMBL" id="CAC5406377.1"/>
    </source>
</evidence>
<proteinExistence type="predicted"/>
<organism evidence="1 2">
    <name type="scientific">Mytilus coruscus</name>
    <name type="common">Sea mussel</name>
    <dbReference type="NCBI Taxonomy" id="42192"/>
    <lineage>
        <taxon>Eukaryota</taxon>
        <taxon>Metazoa</taxon>
        <taxon>Spiralia</taxon>
        <taxon>Lophotrochozoa</taxon>
        <taxon>Mollusca</taxon>
        <taxon>Bivalvia</taxon>
        <taxon>Autobranchia</taxon>
        <taxon>Pteriomorphia</taxon>
        <taxon>Mytilida</taxon>
        <taxon>Mytiloidea</taxon>
        <taxon>Mytilidae</taxon>
        <taxon>Mytilinae</taxon>
        <taxon>Mytilus</taxon>
    </lineage>
</organism>
<protein>
    <submittedName>
        <fullName evidence="1">Uncharacterized protein</fullName>
    </submittedName>
</protein>